<evidence type="ECO:0000313" key="2">
    <source>
        <dbReference type="Proteomes" id="UP000255000"/>
    </source>
</evidence>
<dbReference type="EMBL" id="UGSK01000001">
    <property type="protein sequence ID" value="SUB01120.1"/>
    <property type="molecule type" value="Genomic_DNA"/>
</dbReference>
<evidence type="ECO:0000313" key="1">
    <source>
        <dbReference type="EMBL" id="SUB01120.1"/>
    </source>
</evidence>
<dbReference type="Proteomes" id="UP000255000">
    <property type="component" value="Unassembled WGS sequence"/>
</dbReference>
<reference evidence="1 2" key="1">
    <citation type="submission" date="2018-06" db="EMBL/GenBank/DDBJ databases">
        <authorList>
            <consortium name="Pathogen Informatics"/>
            <person name="Doyle S."/>
        </authorList>
    </citation>
    <scope>NUCLEOTIDE SEQUENCE [LARGE SCALE GENOMIC DNA]</scope>
    <source>
        <strain evidence="1 2">NCTC13350</strain>
    </source>
</reference>
<protein>
    <submittedName>
        <fullName evidence="1">Uncharacterized protein</fullName>
    </submittedName>
</protein>
<gene>
    <name evidence="1" type="ORF">NCTC13350_02054</name>
</gene>
<sequence>MGTMDRNLLPAFETAFRGEYLRFDYQDAKGRHIRREVEP</sequence>
<organism evidence="1 2">
    <name type="scientific">Pannonibacter phragmitetus</name>
    <dbReference type="NCBI Taxonomy" id="121719"/>
    <lineage>
        <taxon>Bacteria</taxon>
        <taxon>Pseudomonadati</taxon>
        <taxon>Pseudomonadota</taxon>
        <taxon>Alphaproteobacteria</taxon>
        <taxon>Hyphomicrobiales</taxon>
        <taxon>Stappiaceae</taxon>
        <taxon>Pannonibacter</taxon>
    </lineage>
</organism>
<name>A0A378ZWD5_9HYPH</name>
<dbReference type="AlphaFoldDB" id="A0A378ZWD5"/>
<accession>A0A378ZWD5</accession>
<proteinExistence type="predicted"/>